<dbReference type="GO" id="GO:0005634">
    <property type="term" value="C:nucleus"/>
    <property type="evidence" value="ECO:0007669"/>
    <property type="project" value="UniProtKB-SubCell"/>
</dbReference>
<keyword evidence="2" id="KW-0479">Metal-binding</keyword>
<gene>
    <name evidence="6" type="ORF">BDQ12DRAFT_681686</name>
</gene>
<evidence type="ECO:0000313" key="6">
    <source>
        <dbReference type="EMBL" id="TFK39379.1"/>
    </source>
</evidence>
<dbReference type="Pfam" id="PF00172">
    <property type="entry name" value="Zn_clus"/>
    <property type="match status" value="1"/>
</dbReference>
<keyword evidence="7" id="KW-1185">Reference proteome</keyword>
<dbReference type="OrthoDB" id="424974at2759"/>
<protein>
    <submittedName>
        <fullName evidence="6">Fungal-specific transcription factor domain-containing protein</fullName>
    </submittedName>
</protein>
<feature type="domain" description="Zn(2)-C6 fungal-type" evidence="5">
    <location>
        <begin position="29"/>
        <end position="58"/>
    </location>
</feature>
<dbReference type="SMART" id="SM00906">
    <property type="entry name" value="Fungal_trans"/>
    <property type="match status" value="1"/>
</dbReference>
<evidence type="ECO:0000313" key="7">
    <source>
        <dbReference type="Proteomes" id="UP000308652"/>
    </source>
</evidence>
<dbReference type="SUPFAM" id="SSF57701">
    <property type="entry name" value="Zn2/Cys6 DNA-binding domain"/>
    <property type="match status" value="1"/>
</dbReference>
<dbReference type="PANTHER" id="PTHR31001:SF56">
    <property type="entry name" value="ZN(2)-C6 FUNGAL-TYPE DOMAIN-CONTAINING PROTEIN"/>
    <property type="match status" value="1"/>
</dbReference>
<evidence type="ECO:0000259" key="5">
    <source>
        <dbReference type="PROSITE" id="PS50048"/>
    </source>
</evidence>
<dbReference type="InterPro" id="IPR007219">
    <property type="entry name" value="XnlR_reg_dom"/>
</dbReference>
<keyword evidence="3" id="KW-0539">Nucleus</keyword>
<dbReference type="CDD" id="cd12148">
    <property type="entry name" value="fungal_TF_MHR"/>
    <property type="match status" value="1"/>
</dbReference>
<dbReference type="PROSITE" id="PS50048">
    <property type="entry name" value="ZN2_CY6_FUNGAL_2"/>
    <property type="match status" value="1"/>
</dbReference>
<feature type="compositionally biased region" description="Low complexity" evidence="4">
    <location>
        <begin position="674"/>
        <end position="687"/>
    </location>
</feature>
<dbReference type="GO" id="GO:0008270">
    <property type="term" value="F:zinc ion binding"/>
    <property type="evidence" value="ECO:0007669"/>
    <property type="project" value="InterPro"/>
</dbReference>
<dbReference type="GO" id="GO:0000981">
    <property type="term" value="F:DNA-binding transcription factor activity, RNA polymerase II-specific"/>
    <property type="evidence" value="ECO:0007669"/>
    <property type="project" value="InterPro"/>
</dbReference>
<evidence type="ECO:0000256" key="4">
    <source>
        <dbReference type="SAM" id="MobiDB-lite"/>
    </source>
</evidence>
<dbReference type="CDD" id="cd00067">
    <property type="entry name" value="GAL4"/>
    <property type="match status" value="1"/>
</dbReference>
<feature type="compositionally biased region" description="Polar residues" evidence="4">
    <location>
        <begin position="700"/>
        <end position="709"/>
    </location>
</feature>
<comment type="subcellular location">
    <subcellularLocation>
        <location evidence="1">Nucleus</location>
    </subcellularLocation>
</comment>
<reference evidence="6 7" key="1">
    <citation type="journal article" date="2019" name="Nat. Ecol. Evol.">
        <title>Megaphylogeny resolves global patterns of mushroom evolution.</title>
        <authorList>
            <person name="Varga T."/>
            <person name="Krizsan K."/>
            <person name="Foldi C."/>
            <person name="Dima B."/>
            <person name="Sanchez-Garcia M."/>
            <person name="Sanchez-Ramirez S."/>
            <person name="Szollosi G.J."/>
            <person name="Szarkandi J.G."/>
            <person name="Papp V."/>
            <person name="Albert L."/>
            <person name="Andreopoulos W."/>
            <person name="Angelini C."/>
            <person name="Antonin V."/>
            <person name="Barry K.W."/>
            <person name="Bougher N.L."/>
            <person name="Buchanan P."/>
            <person name="Buyck B."/>
            <person name="Bense V."/>
            <person name="Catcheside P."/>
            <person name="Chovatia M."/>
            <person name="Cooper J."/>
            <person name="Damon W."/>
            <person name="Desjardin D."/>
            <person name="Finy P."/>
            <person name="Geml J."/>
            <person name="Haridas S."/>
            <person name="Hughes K."/>
            <person name="Justo A."/>
            <person name="Karasinski D."/>
            <person name="Kautmanova I."/>
            <person name="Kiss B."/>
            <person name="Kocsube S."/>
            <person name="Kotiranta H."/>
            <person name="LaButti K.M."/>
            <person name="Lechner B.E."/>
            <person name="Liimatainen K."/>
            <person name="Lipzen A."/>
            <person name="Lukacs Z."/>
            <person name="Mihaltcheva S."/>
            <person name="Morgado L.N."/>
            <person name="Niskanen T."/>
            <person name="Noordeloos M.E."/>
            <person name="Ohm R.A."/>
            <person name="Ortiz-Santana B."/>
            <person name="Ovrebo C."/>
            <person name="Racz N."/>
            <person name="Riley R."/>
            <person name="Savchenko A."/>
            <person name="Shiryaev A."/>
            <person name="Soop K."/>
            <person name="Spirin V."/>
            <person name="Szebenyi C."/>
            <person name="Tomsovsky M."/>
            <person name="Tulloss R.E."/>
            <person name="Uehling J."/>
            <person name="Grigoriev I.V."/>
            <person name="Vagvolgyi C."/>
            <person name="Papp T."/>
            <person name="Martin F.M."/>
            <person name="Miettinen O."/>
            <person name="Hibbett D.S."/>
            <person name="Nagy L.G."/>
        </authorList>
    </citation>
    <scope>NUCLEOTIDE SEQUENCE [LARGE SCALE GENOMIC DNA]</scope>
    <source>
        <strain evidence="6 7">CBS 166.37</strain>
    </source>
</reference>
<evidence type="ECO:0000256" key="2">
    <source>
        <dbReference type="ARBA" id="ARBA00022723"/>
    </source>
</evidence>
<dbReference type="InterPro" id="IPR001138">
    <property type="entry name" value="Zn2Cys6_DnaBD"/>
</dbReference>
<dbReference type="SMART" id="SM00066">
    <property type="entry name" value="GAL4"/>
    <property type="match status" value="1"/>
</dbReference>
<feature type="region of interest" description="Disordered" evidence="4">
    <location>
        <begin position="671"/>
        <end position="709"/>
    </location>
</feature>
<evidence type="ECO:0000256" key="1">
    <source>
        <dbReference type="ARBA" id="ARBA00004123"/>
    </source>
</evidence>
<dbReference type="PANTHER" id="PTHR31001">
    <property type="entry name" value="UNCHARACTERIZED TRANSCRIPTIONAL REGULATORY PROTEIN"/>
    <property type="match status" value="1"/>
</dbReference>
<dbReference type="Proteomes" id="UP000308652">
    <property type="component" value="Unassembled WGS sequence"/>
</dbReference>
<proteinExistence type="predicted"/>
<dbReference type="AlphaFoldDB" id="A0A5C3M1W3"/>
<dbReference type="InterPro" id="IPR036864">
    <property type="entry name" value="Zn2-C6_fun-type_DNA-bd_sf"/>
</dbReference>
<dbReference type="STRING" id="68775.A0A5C3M1W3"/>
<dbReference type="GO" id="GO:0006351">
    <property type="term" value="P:DNA-templated transcription"/>
    <property type="evidence" value="ECO:0007669"/>
    <property type="project" value="InterPro"/>
</dbReference>
<organism evidence="6 7">
    <name type="scientific">Crucibulum laeve</name>
    <dbReference type="NCBI Taxonomy" id="68775"/>
    <lineage>
        <taxon>Eukaryota</taxon>
        <taxon>Fungi</taxon>
        <taxon>Dikarya</taxon>
        <taxon>Basidiomycota</taxon>
        <taxon>Agaricomycotina</taxon>
        <taxon>Agaricomycetes</taxon>
        <taxon>Agaricomycetidae</taxon>
        <taxon>Agaricales</taxon>
        <taxon>Agaricineae</taxon>
        <taxon>Nidulariaceae</taxon>
        <taxon>Crucibulum</taxon>
    </lineage>
</organism>
<sequence>MASPSNFSHRDETSSLVNRTVKRRGVALSCAECRRLKLKCSRVFPCSNCVKKGCGAICPDGSLTTGKGNRFVLANTEALHDKISTLANRVRQLEDALLVSHTDNPHSRHPHPLLSDELLQIKRPLERERQDAPPVKDENAESGDAIDAMGSLSISQGGRSTFFGQTANSWYLLQNEEGSDEEDDSSPVHEPPMPLDVPWLSFAFPFTSAVSKTAEGVRGSIISLLPGVSTAKKICDIYYRHAAWMYTPISELDFYETIFRPVYTQDVQHESVNPHRLAVLLMVLALGTLLDLEKPAHNPEAMQYYQLARAALALDSVLEEQSISGIQALLLMCHFMFLSDMGGPRWVVMGMVVKLAHSIGLHRDSGKWHLNAEETYKRRELFYELLTYDSWQSLTYGRPPSLSSAHIDTKFPVETTTNAAGELEMSFAAWKHRFSAQCLSVVHDQAFGTRTPNYKVIQELDRKVRQWYIPPSLQVPGFGGAKVGAEIEQPSIELTMQRYIAFAIKEITLFYMHRGFFAQALEDNAQDPMGSKYAPSVLAAYTSACSFVGLIESLFKQHPAITERMWFLFTHVFSCAIVLGSIAVKSRMALAPSALSHLESAYHLFTRVSDNTRTGKILPILQKLKERAHSAQSGLHQASSQETATRLSYFGPTIKSEDRDELSALGGMTRLVSRKSPSSPPYSASSPPSQPTSPIPLSQEPPQSYQAAMESASTAWQNYTHIQNFNVNINVNEFSGYPNVNTPVQPQASDMSYMYNNNTQVHAQQMLPMDPMQEYYGYPSAGYAPMQMMPSPDGNTPPHDVQDSWQNFMAQYKPM</sequence>
<dbReference type="Pfam" id="PF04082">
    <property type="entry name" value="Fungal_trans"/>
    <property type="match status" value="1"/>
</dbReference>
<dbReference type="GO" id="GO:0003677">
    <property type="term" value="F:DNA binding"/>
    <property type="evidence" value="ECO:0007669"/>
    <property type="project" value="InterPro"/>
</dbReference>
<accession>A0A5C3M1W3</accession>
<dbReference type="Gene3D" id="4.10.240.10">
    <property type="entry name" value="Zn(2)-C6 fungal-type DNA-binding domain"/>
    <property type="match status" value="1"/>
</dbReference>
<name>A0A5C3M1W3_9AGAR</name>
<dbReference type="PROSITE" id="PS00463">
    <property type="entry name" value="ZN2_CY6_FUNGAL_1"/>
    <property type="match status" value="1"/>
</dbReference>
<evidence type="ECO:0000256" key="3">
    <source>
        <dbReference type="ARBA" id="ARBA00023242"/>
    </source>
</evidence>
<dbReference type="InterPro" id="IPR050613">
    <property type="entry name" value="Sec_Metabolite_Reg"/>
</dbReference>
<dbReference type="EMBL" id="ML213599">
    <property type="protein sequence ID" value="TFK39379.1"/>
    <property type="molecule type" value="Genomic_DNA"/>
</dbReference>